<evidence type="ECO:0000313" key="1">
    <source>
        <dbReference type="EMBL" id="KAJ9082409.1"/>
    </source>
</evidence>
<organism evidence="1 2">
    <name type="scientific">Entomophthora muscae</name>
    <dbReference type="NCBI Taxonomy" id="34485"/>
    <lineage>
        <taxon>Eukaryota</taxon>
        <taxon>Fungi</taxon>
        <taxon>Fungi incertae sedis</taxon>
        <taxon>Zoopagomycota</taxon>
        <taxon>Entomophthoromycotina</taxon>
        <taxon>Entomophthoromycetes</taxon>
        <taxon>Entomophthorales</taxon>
        <taxon>Entomophthoraceae</taxon>
        <taxon>Entomophthora</taxon>
    </lineage>
</organism>
<keyword evidence="2" id="KW-1185">Reference proteome</keyword>
<dbReference type="Proteomes" id="UP001165960">
    <property type="component" value="Unassembled WGS sequence"/>
</dbReference>
<sequence length="327" mass="37563">MFLLHDNGQEVEDRIIAYTTTQNLEQLNTATTWLCDSTFATCPIIFKQLWVLHEQFNDQVMPFVFFLLPDAKTEVYTRAFKIVRDALSSLPTNQLPPLTHATRAKPSSAEKDESTLAAEQLAHARLLGPKVIIMDFEQEQFRAFEVTFNGEVWGCFFHFRQALIKNLKSKKELFNKYLNDDKGKCHFAITQFAALAFMRPEHTGLGFEALLGDTYVKKHSIIFKGYLEYFEKQWVGKKVTSQRGKSGATAPWNCQGACLKGEMKTISSLEVWQKHLNTKFGSNPKYNKFFAKLQEEQARNVSKFCNLTTQVAPKKKKSKEQEYQEAV</sequence>
<name>A0ACC2U6J2_9FUNG</name>
<evidence type="ECO:0000313" key="2">
    <source>
        <dbReference type="Proteomes" id="UP001165960"/>
    </source>
</evidence>
<gene>
    <name evidence="1" type="ORF">DSO57_1039614</name>
</gene>
<protein>
    <submittedName>
        <fullName evidence="1">Uncharacterized protein</fullName>
    </submittedName>
</protein>
<reference evidence="1" key="1">
    <citation type="submission" date="2022-04" db="EMBL/GenBank/DDBJ databases">
        <title>Genome of the entomopathogenic fungus Entomophthora muscae.</title>
        <authorList>
            <person name="Elya C."/>
            <person name="Lovett B.R."/>
            <person name="Lee E."/>
            <person name="Macias A.M."/>
            <person name="Hajek A.E."/>
            <person name="De Bivort B.L."/>
            <person name="Kasson M.T."/>
            <person name="De Fine Licht H.H."/>
            <person name="Stajich J.E."/>
        </authorList>
    </citation>
    <scope>NUCLEOTIDE SEQUENCE</scope>
    <source>
        <strain evidence="1">Berkeley</strain>
    </source>
</reference>
<accession>A0ACC2U6J2</accession>
<comment type="caution">
    <text evidence="1">The sequence shown here is derived from an EMBL/GenBank/DDBJ whole genome shotgun (WGS) entry which is preliminary data.</text>
</comment>
<proteinExistence type="predicted"/>
<dbReference type="EMBL" id="QTSX02001433">
    <property type="protein sequence ID" value="KAJ9082409.1"/>
    <property type="molecule type" value="Genomic_DNA"/>
</dbReference>